<evidence type="ECO:0000313" key="3">
    <source>
        <dbReference type="Proteomes" id="UP000186817"/>
    </source>
</evidence>
<protein>
    <submittedName>
        <fullName evidence="2">Uncharacterized protein</fullName>
    </submittedName>
</protein>
<dbReference type="AlphaFoldDB" id="A0A1Q9CK41"/>
<name>A0A1Q9CK41_SYMMI</name>
<feature type="region of interest" description="Disordered" evidence="1">
    <location>
        <begin position="881"/>
        <end position="921"/>
    </location>
</feature>
<feature type="non-terminal residue" evidence="2">
    <location>
        <position position="1033"/>
    </location>
</feature>
<organism evidence="2 3">
    <name type="scientific">Symbiodinium microadriaticum</name>
    <name type="common">Dinoflagellate</name>
    <name type="synonym">Zooxanthella microadriatica</name>
    <dbReference type="NCBI Taxonomy" id="2951"/>
    <lineage>
        <taxon>Eukaryota</taxon>
        <taxon>Sar</taxon>
        <taxon>Alveolata</taxon>
        <taxon>Dinophyceae</taxon>
        <taxon>Suessiales</taxon>
        <taxon>Symbiodiniaceae</taxon>
        <taxon>Symbiodinium</taxon>
    </lineage>
</organism>
<evidence type="ECO:0000313" key="2">
    <source>
        <dbReference type="EMBL" id="OLP83300.1"/>
    </source>
</evidence>
<dbReference type="Proteomes" id="UP000186817">
    <property type="component" value="Unassembled WGS sequence"/>
</dbReference>
<feature type="compositionally biased region" description="Low complexity" evidence="1">
    <location>
        <begin position="958"/>
        <end position="976"/>
    </location>
</feature>
<feature type="region of interest" description="Disordered" evidence="1">
    <location>
        <begin position="408"/>
        <end position="444"/>
    </location>
</feature>
<accession>A0A1Q9CK41</accession>
<dbReference type="EMBL" id="LSRX01001125">
    <property type="protein sequence ID" value="OLP83300.1"/>
    <property type="molecule type" value="Genomic_DNA"/>
</dbReference>
<comment type="caution">
    <text evidence="2">The sequence shown here is derived from an EMBL/GenBank/DDBJ whole genome shotgun (WGS) entry which is preliminary data.</text>
</comment>
<keyword evidence="3" id="KW-1185">Reference proteome</keyword>
<gene>
    <name evidence="2" type="ORF">AK812_SmicGene35946</name>
</gene>
<sequence length="1033" mass="113490">MFVQSCLSQRPELRMFNSFFATGPPLFEGGRAWGVLQKGIAWLMDRERPIRQAWSIDSLQRFGANRQDGGAGGGEEGALIAKADEAIGSNLFWAFLHFLQCTSDALDRVFQWMQSCPCHPPHIRDQLSPVLGHHDHLRCPMKGLRAPELCTESFLESLDVALALNESELMVRHLVGLSDEDKGMVVADWSKLAAFVRTSFKFKLSPWKALPLLIVGLGHGSLSTARRLLWQALAQYESMTVAEKEASHELTRQLFSPSRVREQLESFLRGEDIADLPDLSRLRMEAMFIPILEQSIERRHAVVHQRILSAHNHSGPYISVIQRSHELEDLLSQPGQLQTMADLCSGVRTPALVIRTLGLQMHSEVAEWFQASPPQESKTPHKTVASLVYRCDPCTQFSRFAVEIPRRPDHSKSSLTDAADADREDSGDEGPRREETALQDLSSTEESWQKMLCDSAWDHFRRTSSSEVFFSMAPRLCGAALSSLEDAITPESSVPQPVLQAILDQGMTSAALQDVPLQQTPLALEYHNDDGQSAEPNTLLASADSAEHDQPEPEGIVVADVKDVFVFRLLCGSLHRRKRARTDLGTSLQSSEVVVQHHRIREVYFDEKEVLVYLDAAGSSSDNKNLLSHPSSLASIKRWEMLETSQVLKHVHLPAQAEAALDALCKSQGQLTLRQGADAAAEDSVAKHVQGLNMLESRGYVQRGSEENGAVTWSLETSTYSKLCAVVRLGRASDFAKPRASQMHGGEAKNMTLMELMLHLQQKGFVFEQLSPPVSEEPQPFSVQRQGPKKMFLKPGAGHFSRLYLLALAEPSLKNHGVTSVRHCQKDKYYAELLVPIIGSQPSKKRHLKQQAALTFDVDAGIAAPGVPTVGNQVPVPRRVHGKRKEHAEASEVPPPPPAAIADDDDAPGPKAKARPARLAHMAAKPASAALVASPGFDARLERERVPDDYESQSEQEGPAPSAPASASVAPDSGAVQDEAASDDWSTGRLDFPSALATITSFPLAEPASEFTDVFLMSEVGSRKLLDTGTEAQ</sequence>
<evidence type="ECO:0000256" key="1">
    <source>
        <dbReference type="SAM" id="MobiDB-lite"/>
    </source>
</evidence>
<reference evidence="2 3" key="1">
    <citation type="submission" date="2016-02" db="EMBL/GenBank/DDBJ databases">
        <title>Genome analysis of coral dinoflagellate symbionts highlights evolutionary adaptations to a symbiotic lifestyle.</title>
        <authorList>
            <person name="Aranda M."/>
            <person name="Li Y."/>
            <person name="Liew Y.J."/>
            <person name="Baumgarten S."/>
            <person name="Simakov O."/>
            <person name="Wilson M."/>
            <person name="Piel J."/>
            <person name="Ashoor H."/>
            <person name="Bougouffa S."/>
            <person name="Bajic V.B."/>
            <person name="Ryu T."/>
            <person name="Ravasi T."/>
            <person name="Bayer T."/>
            <person name="Micklem G."/>
            <person name="Kim H."/>
            <person name="Bhak J."/>
            <person name="Lajeunesse T.C."/>
            <person name="Voolstra C.R."/>
        </authorList>
    </citation>
    <scope>NUCLEOTIDE SEQUENCE [LARGE SCALE GENOMIC DNA]</scope>
    <source>
        <strain evidence="2 3">CCMP2467</strain>
    </source>
</reference>
<dbReference type="OrthoDB" id="10280497at2759"/>
<proteinExistence type="predicted"/>
<feature type="region of interest" description="Disordered" evidence="1">
    <location>
        <begin position="946"/>
        <end position="989"/>
    </location>
</feature>